<accession>A0A143PHY8</accession>
<gene>
    <name evidence="1" type="ORF">LuPra_01359</name>
</gene>
<proteinExistence type="predicted"/>
<reference evidence="1 2" key="1">
    <citation type="journal article" date="2016" name="Genome Announc.">
        <title>First Complete Genome Sequence of a Subdivision 6 Acidobacterium Strain.</title>
        <authorList>
            <person name="Huang S."/>
            <person name="Vieira S."/>
            <person name="Bunk B."/>
            <person name="Riedel T."/>
            <person name="Sproer C."/>
            <person name="Overmann J."/>
        </authorList>
    </citation>
    <scope>NUCLEOTIDE SEQUENCE [LARGE SCALE GENOMIC DNA]</scope>
    <source>
        <strain evidence="2">DSM 100886 HEG_-6_39</strain>
    </source>
</reference>
<dbReference type="Proteomes" id="UP000076079">
    <property type="component" value="Chromosome"/>
</dbReference>
<organism evidence="1 2">
    <name type="scientific">Luteitalea pratensis</name>
    <dbReference type="NCBI Taxonomy" id="1855912"/>
    <lineage>
        <taxon>Bacteria</taxon>
        <taxon>Pseudomonadati</taxon>
        <taxon>Acidobacteriota</taxon>
        <taxon>Vicinamibacteria</taxon>
        <taxon>Vicinamibacterales</taxon>
        <taxon>Vicinamibacteraceae</taxon>
        <taxon>Luteitalea</taxon>
    </lineage>
</organism>
<dbReference type="AlphaFoldDB" id="A0A143PHY8"/>
<protein>
    <submittedName>
        <fullName evidence="1">Uncharacterized protein</fullName>
    </submittedName>
</protein>
<dbReference type="KEGG" id="abac:LuPra_01359"/>
<keyword evidence="2" id="KW-1185">Reference proteome</keyword>
<sequence>MRAKAHSTEDWHFNVRKSCNESLLRLHLWGVTGEIMTSATRCGN</sequence>
<evidence type="ECO:0000313" key="2">
    <source>
        <dbReference type="Proteomes" id="UP000076079"/>
    </source>
</evidence>
<dbReference type="EMBL" id="CP015136">
    <property type="protein sequence ID" value="AMY08167.1"/>
    <property type="molecule type" value="Genomic_DNA"/>
</dbReference>
<evidence type="ECO:0000313" key="1">
    <source>
        <dbReference type="EMBL" id="AMY08167.1"/>
    </source>
</evidence>
<name>A0A143PHY8_LUTPR</name>
<reference evidence="2" key="2">
    <citation type="submission" date="2016-04" db="EMBL/GenBank/DDBJ databases">
        <title>First Complete Genome Sequence of a Subdivision 6 Acidobacterium.</title>
        <authorList>
            <person name="Huang S."/>
            <person name="Vieira S."/>
            <person name="Bunk B."/>
            <person name="Riedel T."/>
            <person name="Sproeer C."/>
            <person name="Overmann J."/>
        </authorList>
    </citation>
    <scope>NUCLEOTIDE SEQUENCE [LARGE SCALE GENOMIC DNA]</scope>
    <source>
        <strain evidence="2">DSM 100886 HEG_-6_39</strain>
    </source>
</reference>